<dbReference type="PROSITE" id="PS51819">
    <property type="entry name" value="VOC"/>
    <property type="match status" value="1"/>
</dbReference>
<dbReference type="PANTHER" id="PTHR36437:SF2">
    <property type="entry name" value="GLYOXALASE_BLEOMYCIN RESISTANCE PROTEIN_DIOXYGENASE"/>
    <property type="match status" value="1"/>
</dbReference>
<proteinExistence type="predicted"/>
<protein>
    <submittedName>
        <fullName evidence="3">VOC family protein</fullName>
    </submittedName>
</protein>
<organism evidence="3 4">
    <name type="scientific">Streptomyces luteireticuli</name>
    <dbReference type="NCBI Taxonomy" id="173858"/>
    <lineage>
        <taxon>Bacteria</taxon>
        <taxon>Bacillati</taxon>
        <taxon>Actinomycetota</taxon>
        <taxon>Actinomycetes</taxon>
        <taxon>Kitasatosporales</taxon>
        <taxon>Streptomycetaceae</taxon>
        <taxon>Streptomyces</taxon>
    </lineage>
</organism>
<dbReference type="InterPro" id="IPR029068">
    <property type="entry name" value="Glyas_Bleomycin-R_OHBP_Dase"/>
</dbReference>
<gene>
    <name evidence="3" type="ORF">GCM10010357_13530</name>
</gene>
<comment type="caution">
    <text evidence="3">The sequence shown here is derived from an EMBL/GenBank/DDBJ whole genome shotgun (WGS) entry which is preliminary data.</text>
</comment>
<evidence type="ECO:0000313" key="3">
    <source>
        <dbReference type="EMBL" id="GAA0393963.1"/>
    </source>
</evidence>
<dbReference type="Gene3D" id="3.10.180.10">
    <property type="entry name" value="2,3-Dihydroxybiphenyl 1,2-Dioxygenase, domain 1"/>
    <property type="match status" value="1"/>
</dbReference>
<dbReference type="PANTHER" id="PTHR36437">
    <property type="entry name" value="GLYOXALASE/BLEOMYCIN RESISTANCE PROTEIN/DIOXYGENASE"/>
    <property type="match status" value="1"/>
</dbReference>
<dbReference type="RefSeq" id="WP_344020936.1">
    <property type="nucleotide sequence ID" value="NZ_BAAABX010000012.1"/>
</dbReference>
<name>A0ABN0YFQ6_9ACTN</name>
<evidence type="ECO:0000313" key="4">
    <source>
        <dbReference type="Proteomes" id="UP001500879"/>
    </source>
</evidence>
<evidence type="ECO:0000256" key="1">
    <source>
        <dbReference type="SAM" id="MobiDB-lite"/>
    </source>
</evidence>
<dbReference type="InterPro" id="IPR037523">
    <property type="entry name" value="VOC_core"/>
</dbReference>
<dbReference type="InterPro" id="IPR004360">
    <property type="entry name" value="Glyas_Fos-R_dOase_dom"/>
</dbReference>
<dbReference type="SUPFAM" id="SSF54593">
    <property type="entry name" value="Glyoxalase/Bleomycin resistance protein/Dihydroxybiphenyl dioxygenase"/>
    <property type="match status" value="1"/>
</dbReference>
<sequence>MIPHSPRPSPTTAGAHRAACSRGRGPLDQDAAKAFFTDKLGLEVRADMAFGEGMRWLTVGAKDQPDVQITLMVPGPPMMDPDSARQVTSLLGKGVLVGCTFTVEDCRAAFAELSARGVTFLQEPQPRPWGISATLRDDSGTVHEILQPHARG</sequence>
<reference evidence="3 4" key="1">
    <citation type="journal article" date="2019" name="Int. J. Syst. Evol. Microbiol.">
        <title>The Global Catalogue of Microorganisms (GCM) 10K type strain sequencing project: providing services to taxonomists for standard genome sequencing and annotation.</title>
        <authorList>
            <consortium name="The Broad Institute Genomics Platform"/>
            <consortium name="The Broad Institute Genome Sequencing Center for Infectious Disease"/>
            <person name="Wu L."/>
            <person name="Ma J."/>
        </authorList>
    </citation>
    <scope>NUCLEOTIDE SEQUENCE [LARGE SCALE GENOMIC DNA]</scope>
    <source>
        <strain evidence="3 4">JCM 4788</strain>
    </source>
</reference>
<accession>A0ABN0YFQ6</accession>
<evidence type="ECO:0000259" key="2">
    <source>
        <dbReference type="PROSITE" id="PS51819"/>
    </source>
</evidence>
<dbReference type="Proteomes" id="UP001500879">
    <property type="component" value="Unassembled WGS sequence"/>
</dbReference>
<dbReference type="EMBL" id="BAAABX010000012">
    <property type="protein sequence ID" value="GAA0393963.1"/>
    <property type="molecule type" value="Genomic_DNA"/>
</dbReference>
<feature type="region of interest" description="Disordered" evidence="1">
    <location>
        <begin position="1"/>
        <end position="25"/>
    </location>
</feature>
<dbReference type="Pfam" id="PF00903">
    <property type="entry name" value="Glyoxalase"/>
    <property type="match status" value="1"/>
</dbReference>
<keyword evidence="4" id="KW-1185">Reference proteome</keyword>
<feature type="domain" description="VOC" evidence="2">
    <location>
        <begin position="14"/>
        <end position="148"/>
    </location>
</feature>